<protein>
    <submittedName>
        <fullName evidence="1">Uncharacterized protein</fullName>
    </submittedName>
</protein>
<organism evidence="1 2">
    <name type="scientific">Euplotes crassus</name>
    <dbReference type="NCBI Taxonomy" id="5936"/>
    <lineage>
        <taxon>Eukaryota</taxon>
        <taxon>Sar</taxon>
        <taxon>Alveolata</taxon>
        <taxon>Ciliophora</taxon>
        <taxon>Intramacronucleata</taxon>
        <taxon>Spirotrichea</taxon>
        <taxon>Hypotrichia</taxon>
        <taxon>Euplotida</taxon>
        <taxon>Euplotidae</taxon>
        <taxon>Moneuplotes</taxon>
    </lineage>
</organism>
<gene>
    <name evidence="1" type="ORF">ECRASSUSDP1_LOCUS5672</name>
</gene>
<dbReference type="EMBL" id="CAMPGE010005475">
    <property type="protein sequence ID" value="CAI2364329.1"/>
    <property type="molecule type" value="Genomic_DNA"/>
</dbReference>
<evidence type="ECO:0000313" key="1">
    <source>
        <dbReference type="EMBL" id="CAI2364329.1"/>
    </source>
</evidence>
<accession>A0AAD1UCJ8</accession>
<comment type="caution">
    <text evidence="1">The sequence shown here is derived from an EMBL/GenBank/DDBJ whole genome shotgun (WGS) entry which is preliminary data.</text>
</comment>
<dbReference type="AlphaFoldDB" id="A0AAD1UCJ8"/>
<proteinExistence type="predicted"/>
<dbReference type="Proteomes" id="UP001295684">
    <property type="component" value="Unassembled WGS sequence"/>
</dbReference>
<evidence type="ECO:0000313" key="2">
    <source>
        <dbReference type="Proteomes" id="UP001295684"/>
    </source>
</evidence>
<reference evidence="1" key="1">
    <citation type="submission" date="2023-07" db="EMBL/GenBank/DDBJ databases">
        <authorList>
            <consortium name="AG Swart"/>
            <person name="Singh M."/>
            <person name="Singh A."/>
            <person name="Seah K."/>
            <person name="Emmerich C."/>
        </authorList>
    </citation>
    <scope>NUCLEOTIDE SEQUENCE</scope>
    <source>
        <strain evidence="1">DP1</strain>
    </source>
</reference>
<keyword evidence="2" id="KW-1185">Reference proteome</keyword>
<name>A0AAD1UCJ8_EUPCR</name>
<sequence>MEILQQVPVHAQDIATEVLAVMQSKGVSQELITGLRQDSGFNRFCTECIQQRCNFENTTKQDYDRNLIMKLINKLKFMKIKLIESSSHICNALKVRYKEERRLELQRGHILMTECFNARTNFVNFVENCKGSKDVRNE</sequence>